<evidence type="ECO:0000259" key="2">
    <source>
        <dbReference type="SMART" id="SM00666"/>
    </source>
</evidence>
<keyword evidence="4" id="KW-1185">Reference proteome</keyword>
<dbReference type="CDD" id="cd05992">
    <property type="entry name" value="PB1"/>
    <property type="match status" value="1"/>
</dbReference>
<dbReference type="InterPro" id="IPR000270">
    <property type="entry name" value="PB1_dom"/>
</dbReference>
<keyword evidence="1" id="KW-1133">Transmembrane helix</keyword>
<dbReference type="InterPro" id="IPR045012">
    <property type="entry name" value="NLP"/>
</dbReference>
<keyword evidence="1" id="KW-0472">Membrane</keyword>
<dbReference type="SUPFAM" id="SSF54277">
    <property type="entry name" value="CAD &amp; PB1 domains"/>
    <property type="match status" value="1"/>
</dbReference>
<protein>
    <recommendedName>
        <fullName evidence="2">PB1 domain-containing protein</fullName>
    </recommendedName>
</protein>
<evidence type="ECO:0000256" key="1">
    <source>
        <dbReference type="SAM" id="Phobius"/>
    </source>
</evidence>
<dbReference type="Proteomes" id="UP001172457">
    <property type="component" value="Chromosome 3"/>
</dbReference>
<evidence type="ECO:0000313" key="4">
    <source>
        <dbReference type="Proteomes" id="UP001172457"/>
    </source>
</evidence>
<feature type="transmembrane region" description="Helical" evidence="1">
    <location>
        <begin position="99"/>
        <end position="119"/>
    </location>
</feature>
<accession>A0AA38WKI0</accession>
<dbReference type="PANTHER" id="PTHR32002">
    <property type="entry name" value="PROTEIN NLP8"/>
    <property type="match status" value="1"/>
</dbReference>
<dbReference type="AlphaFoldDB" id="A0AA38WKI0"/>
<dbReference type="Pfam" id="PF00564">
    <property type="entry name" value="PB1"/>
    <property type="match status" value="1"/>
</dbReference>
<evidence type="ECO:0000313" key="3">
    <source>
        <dbReference type="EMBL" id="KAJ9555680.1"/>
    </source>
</evidence>
<feature type="domain" description="PB1" evidence="2">
    <location>
        <begin position="378"/>
        <end position="460"/>
    </location>
</feature>
<dbReference type="GO" id="GO:0003700">
    <property type="term" value="F:DNA-binding transcription factor activity"/>
    <property type="evidence" value="ECO:0007669"/>
    <property type="project" value="InterPro"/>
</dbReference>
<reference evidence="3" key="1">
    <citation type="submission" date="2023-03" db="EMBL/GenBank/DDBJ databases">
        <title>Chromosome-scale reference genome and RAD-based genetic map of yellow starthistle (Centaurea solstitialis) reveal putative structural variation and QTLs associated with invader traits.</title>
        <authorList>
            <person name="Reatini B."/>
            <person name="Cang F.A."/>
            <person name="Jiang Q."/>
            <person name="Mckibben M.T.W."/>
            <person name="Barker M.S."/>
            <person name="Rieseberg L.H."/>
            <person name="Dlugosch K.M."/>
        </authorList>
    </citation>
    <scope>NUCLEOTIDE SEQUENCE</scope>
    <source>
        <strain evidence="3">CAN-66</strain>
        <tissue evidence="3">Leaf</tissue>
    </source>
</reference>
<gene>
    <name evidence="3" type="ORF">OSB04_010294</name>
</gene>
<dbReference type="EMBL" id="JARYMX010000003">
    <property type="protein sequence ID" value="KAJ9555680.1"/>
    <property type="molecule type" value="Genomic_DNA"/>
</dbReference>
<name>A0AA38WKI0_9ASTR</name>
<dbReference type="PANTHER" id="PTHR32002:SF49">
    <property type="entry name" value="BILE ACID:SODIUM SYMPORTER_ARSENICAL RESISTANCE PROTEIN ACR3-RELATED"/>
    <property type="match status" value="1"/>
</dbReference>
<keyword evidence="1" id="KW-0812">Transmembrane</keyword>
<proteinExistence type="predicted"/>
<sequence length="460" mass="52015">MAAVGNDHFPATMAAAGNDTVVLPSTTLTSLALIHKINGEIEHEIKPDPEIEHEINGEEIKSDPEIESRAQFLKISVLSLVFCASVVSGNVSLRYLPVSFTQAVGATTPFFTTVFAYVMTVKREAWLTYLTLLPVVTGVVIASGVGDGLKTFGQPFAIANPDEATMKYMLRSLNHGYNAYIDDDEVCGALKNNEPELIMDLRVLEVSPMRTYALECRLRYSLVLPVFYPHEQRICVGVVECCTKRPYDLFAYLVKVNAALEVILLLYSELYFLYHFHGKILSLLQFNSLNLQKEGLKTFNVQNRMPYKDVRNVSSSGLKLIGRRCGLPNDEFPYHVELDWYDENYDNLFLKRGKGLAGKTLENHQPYFLENISKLETILTIMAQDLNGAITFDLPISYATFVGIKLKLAKRFNLNPLGYNLKYFDEDGHWILMCSDEDMRRCIKAQRTLNSTKIRLLCQI</sequence>
<feature type="transmembrane region" description="Helical" evidence="1">
    <location>
        <begin position="126"/>
        <end position="146"/>
    </location>
</feature>
<comment type="caution">
    <text evidence="3">The sequence shown here is derived from an EMBL/GenBank/DDBJ whole genome shotgun (WGS) entry which is preliminary data.</text>
</comment>
<organism evidence="3 4">
    <name type="scientific">Centaurea solstitialis</name>
    <name type="common">yellow star-thistle</name>
    <dbReference type="NCBI Taxonomy" id="347529"/>
    <lineage>
        <taxon>Eukaryota</taxon>
        <taxon>Viridiplantae</taxon>
        <taxon>Streptophyta</taxon>
        <taxon>Embryophyta</taxon>
        <taxon>Tracheophyta</taxon>
        <taxon>Spermatophyta</taxon>
        <taxon>Magnoliopsida</taxon>
        <taxon>eudicotyledons</taxon>
        <taxon>Gunneridae</taxon>
        <taxon>Pentapetalae</taxon>
        <taxon>asterids</taxon>
        <taxon>campanulids</taxon>
        <taxon>Asterales</taxon>
        <taxon>Asteraceae</taxon>
        <taxon>Carduoideae</taxon>
        <taxon>Cardueae</taxon>
        <taxon>Centaureinae</taxon>
        <taxon>Centaurea</taxon>
    </lineage>
</organism>
<dbReference type="InterPro" id="IPR004853">
    <property type="entry name" value="Sugar_P_trans_dom"/>
</dbReference>
<dbReference type="Pfam" id="PF03151">
    <property type="entry name" value="TPT"/>
    <property type="match status" value="1"/>
</dbReference>
<dbReference type="SMART" id="SM00666">
    <property type="entry name" value="PB1"/>
    <property type="match status" value="1"/>
</dbReference>